<protein>
    <submittedName>
        <fullName evidence="8">Rps23 Pro-64 3,4-dihydroxylase Tpa1-like proline 4-hydroxylase</fullName>
    </submittedName>
</protein>
<dbReference type="InterPro" id="IPR051842">
    <property type="entry name" value="uS12_prolyl_hydroxylase"/>
</dbReference>
<organism evidence="8 9">
    <name type="scientific">Arenicella xantha</name>
    <dbReference type="NCBI Taxonomy" id="644221"/>
    <lineage>
        <taxon>Bacteria</taxon>
        <taxon>Pseudomonadati</taxon>
        <taxon>Pseudomonadota</taxon>
        <taxon>Gammaproteobacteria</taxon>
        <taxon>Arenicellales</taxon>
        <taxon>Arenicellaceae</taxon>
        <taxon>Arenicella</taxon>
    </lineage>
</organism>
<keyword evidence="9" id="KW-1185">Reference proteome</keyword>
<dbReference type="Gene3D" id="2.60.120.620">
    <property type="entry name" value="q2cbj1_9rhob like domain"/>
    <property type="match status" value="1"/>
</dbReference>
<accession>A0A395JJZ4</accession>
<dbReference type="SMART" id="SM00702">
    <property type="entry name" value="P4Hc"/>
    <property type="match status" value="1"/>
</dbReference>
<dbReference type="PROSITE" id="PS51471">
    <property type="entry name" value="FE2OG_OXY"/>
    <property type="match status" value="1"/>
</dbReference>
<dbReference type="RefSeq" id="WP_113953899.1">
    <property type="nucleotide sequence ID" value="NZ_QNRT01000002.1"/>
</dbReference>
<dbReference type="PANTHER" id="PTHR12117:SF0">
    <property type="entry name" value="PROLYL 3-HYDROXYLASE OGFOD1"/>
    <property type="match status" value="1"/>
</dbReference>
<dbReference type="InterPro" id="IPR005123">
    <property type="entry name" value="Oxoglu/Fe-dep_dioxygenase_dom"/>
</dbReference>
<evidence type="ECO:0000259" key="7">
    <source>
        <dbReference type="PROSITE" id="PS51471"/>
    </source>
</evidence>
<dbReference type="Proteomes" id="UP000253083">
    <property type="component" value="Unassembled WGS sequence"/>
</dbReference>
<feature type="domain" description="Fe2OG dioxygenase" evidence="7">
    <location>
        <begin position="140"/>
        <end position="237"/>
    </location>
</feature>
<dbReference type="InParanoid" id="A0A395JJZ4"/>
<dbReference type="InterPro" id="IPR039558">
    <property type="entry name" value="TPA1/OFD1_N"/>
</dbReference>
<evidence type="ECO:0000256" key="6">
    <source>
        <dbReference type="ARBA" id="ARBA00023004"/>
    </source>
</evidence>
<proteinExistence type="predicted"/>
<dbReference type="GO" id="GO:0031543">
    <property type="term" value="F:peptidyl-proline dioxygenase activity"/>
    <property type="evidence" value="ECO:0007669"/>
    <property type="project" value="TreeGrafter"/>
</dbReference>
<evidence type="ECO:0000256" key="2">
    <source>
        <dbReference type="ARBA" id="ARBA00022723"/>
    </source>
</evidence>
<dbReference type="GO" id="GO:0005737">
    <property type="term" value="C:cytoplasm"/>
    <property type="evidence" value="ECO:0007669"/>
    <property type="project" value="TreeGrafter"/>
</dbReference>
<evidence type="ECO:0000313" key="8">
    <source>
        <dbReference type="EMBL" id="RBP51103.1"/>
    </source>
</evidence>
<evidence type="ECO:0000256" key="3">
    <source>
        <dbReference type="ARBA" id="ARBA00022896"/>
    </source>
</evidence>
<gene>
    <name evidence="8" type="ORF">DFR28_102522</name>
</gene>
<keyword evidence="5" id="KW-0560">Oxidoreductase</keyword>
<evidence type="ECO:0000313" key="9">
    <source>
        <dbReference type="Proteomes" id="UP000253083"/>
    </source>
</evidence>
<keyword evidence="3" id="KW-0847">Vitamin C</keyword>
<dbReference type="GO" id="GO:0031418">
    <property type="term" value="F:L-ascorbic acid binding"/>
    <property type="evidence" value="ECO:0007669"/>
    <property type="project" value="UniProtKB-KW"/>
</dbReference>
<keyword evidence="4" id="KW-0223">Dioxygenase</keyword>
<name>A0A395JJZ4_9GAMM</name>
<sequence>MSTMIKMAKLNSLQQISQTYQRSSRVQIVDFLESESAQHIYDALKSQTQWNLAWNLDGQHQDMDYTAVQNWTQKQREQLDELIYAQASDSFQYRYASVPIYDIYQQNLLPGHFFNSIYEFFNSDELLTLARQVTGFEQIDFADVQATRYSKGHFLTEHDDNVAGKNRLAAFVLNLTPKWKFDWGGGLVFPDKNDQAETWFPKFNALNIFTVPQKHAVTVVSPFATEERYALTGWFRSHQS</sequence>
<evidence type="ECO:0000256" key="4">
    <source>
        <dbReference type="ARBA" id="ARBA00022964"/>
    </source>
</evidence>
<comment type="caution">
    <text evidence="8">The sequence shown here is derived from an EMBL/GenBank/DDBJ whole genome shotgun (WGS) entry which is preliminary data.</text>
</comment>
<dbReference type="AlphaFoldDB" id="A0A395JJZ4"/>
<dbReference type="GO" id="GO:0006449">
    <property type="term" value="P:regulation of translational termination"/>
    <property type="evidence" value="ECO:0007669"/>
    <property type="project" value="TreeGrafter"/>
</dbReference>
<keyword evidence="2" id="KW-0479">Metal-binding</keyword>
<dbReference type="PANTHER" id="PTHR12117">
    <property type="entry name" value="HISTONE ACETYLTRANSFERASE COMPLEX"/>
    <property type="match status" value="1"/>
</dbReference>
<dbReference type="GO" id="GO:0005506">
    <property type="term" value="F:iron ion binding"/>
    <property type="evidence" value="ECO:0007669"/>
    <property type="project" value="InterPro"/>
</dbReference>
<dbReference type="OrthoDB" id="9783171at2"/>
<dbReference type="EMBL" id="QNRT01000002">
    <property type="protein sequence ID" value="RBP51103.1"/>
    <property type="molecule type" value="Genomic_DNA"/>
</dbReference>
<reference evidence="8 9" key="1">
    <citation type="submission" date="2018-06" db="EMBL/GenBank/DDBJ databases">
        <title>Genomic Encyclopedia of Type Strains, Phase IV (KMG-IV): sequencing the most valuable type-strain genomes for metagenomic binning, comparative biology and taxonomic classification.</title>
        <authorList>
            <person name="Goeker M."/>
        </authorList>
    </citation>
    <scope>NUCLEOTIDE SEQUENCE [LARGE SCALE GENOMIC DNA]</scope>
    <source>
        <strain evidence="8 9">DSM 24032</strain>
    </source>
</reference>
<comment type="cofactor">
    <cofactor evidence="1">
        <name>L-ascorbate</name>
        <dbReference type="ChEBI" id="CHEBI:38290"/>
    </cofactor>
</comment>
<keyword evidence="6" id="KW-0408">Iron</keyword>
<dbReference type="InterPro" id="IPR006620">
    <property type="entry name" value="Pro_4_hyd_alph"/>
</dbReference>
<evidence type="ECO:0000256" key="1">
    <source>
        <dbReference type="ARBA" id="ARBA00001961"/>
    </source>
</evidence>
<dbReference type="Pfam" id="PF13661">
    <property type="entry name" value="2OG-FeII_Oxy_4"/>
    <property type="match status" value="1"/>
</dbReference>
<evidence type="ECO:0000256" key="5">
    <source>
        <dbReference type="ARBA" id="ARBA00023002"/>
    </source>
</evidence>